<organism evidence="6 7">
    <name type="scientific">Ascaris lumbricoides</name>
    <name type="common">Giant roundworm</name>
    <dbReference type="NCBI Taxonomy" id="6252"/>
    <lineage>
        <taxon>Eukaryota</taxon>
        <taxon>Metazoa</taxon>
        <taxon>Ecdysozoa</taxon>
        <taxon>Nematoda</taxon>
        <taxon>Chromadorea</taxon>
        <taxon>Rhabditida</taxon>
        <taxon>Spirurina</taxon>
        <taxon>Ascaridomorpha</taxon>
        <taxon>Ascaridoidea</taxon>
        <taxon>Ascarididae</taxon>
        <taxon>Ascaris</taxon>
    </lineage>
</organism>
<dbReference type="GO" id="GO:0046872">
    <property type="term" value="F:metal ion binding"/>
    <property type="evidence" value="ECO:0007669"/>
    <property type="project" value="UniProtKB-KW"/>
</dbReference>
<keyword evidence="5" id="KW-0460">Magnesium</keyword>
<dbReference type="WBParaSite" id="ALUE_0001786601-mRNA-1">
    <property type="protein sequence ID" value="ALUE_0001786601-mRNA-1"/>
    <property type="gene ID" value="ALUE_0001786601"/>
</dbReference>
<dbReference type="GO" id="GO:0007606">
    <property type="term" value="P:sensory perception of chemical stimulus"/>
    <property type="evidence" value="ECO:0007669"/>
    <property type="project" value="TreeGrafter"/>
</dbReference>
<dbReference type="Gene3D" id="3.40.50.300">
    <property type="entry name" value="P-loop containing nucleotide triphosphate hydrolases"/>
    <property type="match status" value="1"/>
</dbReference>
<evidence type="ECO:0000256" key="4">
    <source>
        <dbReference type="PIRSR" id="PIRSR601019-1"/>
    </source>
</evidence>
<feature type="binding site" evidence="4">
    <location>
        <begin position="337"/>
        <end position="341"/>
    </location>
    <ligand>
        <name>GTP</name>
        <dbReference type="ChEBI" id="CHEBI:37565"/>
    </ligand>
</feature>
<dbReference type="PRINTS" id="PR00318">
    <property type="entry name" value="GPROTEINA"/>
</dbReference>
<dbReference type="GO" id="GO:0001664">
    <property type="term" value="F:G protein-coupled receptor binding"/>
    <property type="evidence" value="ECO:0007669"/>
    <property type="project" value="TreeGrafter"/>
</dbReference>
<dbReference type="GO" id="GO:0005525">
    <property type="term" value="F:GTP binding"/>
    <property type="evidence" value="ECO:0007669"/>
    <property type="project" value="UniProtKB-KW"/>
</dbReference>
<dbReference type="InterPro" id="IPR001019">
    <property type="entry name" value="Gprotein_alpha_su"/>
</dbReference>
<dbReference type="SMART" id="SM00275">
    <property type="entry name" value="G_alpha"/>
    <property type="match status" value="1"/>
</dbReference>
<evidence type="ECO:0000256" key="1">
    <source>
        <dbReference type="ARBA" id="ARBA00022741"/>
    </source>
</evidence>
<dbReference type="InterPro" id="IPR011025">
    <property type="entry name" value="GproteinA_insert"/>
</dbReference>
<evidence type="ECO:0000256" key="2">
    <source>
        <dbReference type="ARBA" id="ARBA00023134"/>
    </source>
</evidence>
<dbReference type="GO" id="GO:0031683">
    <property type="term" value="F:G-protein beta/gamma-subunit complex binding"/>
    <property type="evidence" value="ECO:0007669"/>
    <property type="project" value="InterPro"/>
</dbReference>
<evidence type="ECO:0000313" key="6">
    <source>
        <dbReference type="Proteomes" id="UP000036681"/>
    </source>
</evidence>
<evidence type="ECO:0000256" key="5">
    <source>
        <dbReference type="PIRSR" id="PIRSR601019-2"/>
    </source>
</evidence>
<protein>
    <submittedName>
        <fullName evidence="7">G-protein alpha subunit</fullName>
    </submittedName>
</protein>
<dbReference type="Proteomes" id="UP000036681">
    <property type="component" value="Unplaced"/>
</dbReference>
<keyword evidence="2 4" id="KW-0342">GTP-binding</keyword>
<feature type="binding site" evidence="4">
    <location>
        <begin position="415"/>
        <end position="418"/>
    </location>
    <ligand>
        <name>GTP</name>
        <dbReference type="ChEBI" id="CHEBI:37565"/>
    </ligand>
</feature>
<feature type="binding site" evidence="5">
    <location>
        <position position="318"/>
    </location>
    <ligand>
        <name>Mg(2+)</name>
        <dbReference type="ChEBI" id="CHEBI:18420"/>
    </ligand>
</feature>
<dbReference type="Gene3D" id="1.10.400.10">
    <property type="entry name" value="GI Alpha 1, domain 2-like"/>
    <property type="match status" value="1"/>
</dbReference>
<name>A0A0M3IHH6_ASCLU</name>
<sequence>MGAICCRPEFLIANDESHHEEELIRFFMVGMGGAGKSTVIRQLMKLCIDYPNAYKMYDSEWNEKYTVHSESDLRKWKLIIQHNILEAFCKMIKQCRLFGMTFSSEQAKIINELERLCGDVKTLHLRKFEWASQFDEQLGNKLISLIDDDKQCRLFGMTFSSEQAKIINELERLCGDVKTLHLRKFEWASQFDEQLGNKLISLIDDDKQCRLFGMTFSSEQAKIINELERLCGDVKTLHLRKFEWASQFDEQLGNKLISLIDDDKKPLQCTLKRWHEFAAECRLSDGARHFLNRDKILNYSREDTLPTEEDIVHARDPTSGLNYYHFRVHKMRIEIHDMGGQMVERKKILEFLTHWISDSKPNYRNFILYVTSMAEYNILHPDNPQYTLLDESAAFMKMLLNLSQVQECGFLIFFNKYDIFQERVSDPILKPDFRKFLHRFIKEEDLKKYEQCNTVKIDVLKKAIAAKFADTINSIVVKRRAPVYHR</sequence>
<keyword evidence="3" id="KW-0807">Transducer</keyword>
<dbReference type="Pfam" id="PF00503">
    <property type="entry name" value="G-alpha"/>
    <property type="match status" value="1"/>
</dbReference>
<dbReference type="SUPFAM" id="SSF52540">
    <property type="entry name" value="P-loop containing nucleoside triphosphate hydrolases"/>
    <property type="match status" value="1"/>
</dbReference>
<dbReference type="InterPro" id="IPR027417">
    <property type="entry name" value="P-loop_NTPase"/>
</dbReference>
<reference evidence="7" key="1">
    <citation type="submission" date="2017-02" db="UniProtKB">
        <authorList>
            <consortium name="WormBaseParasite"/>
        </authorList>
    </citation>
    <scope>IDENTIFICATION</scope>
</reference>
<dbReference type="SUPFAM" id="SSF47895">
    <property type="entry name" value="Transducin (alpha subunit), insertion domain"/>
    <property type="match status" value="1"/>
</dbReference>
<evidence type="ECO:0000313" key="7">
    <source>
        <dbReference type="WBParaSite" id="ALUE_0001786601-mRNA-1"/>
    </source>
</evidence>
<evidence type="ECO:0000256" key="3">
    <source>
        <dbReference type="ARBA" id="ARBA00023224"/>
    </source>
</evidence>
<keyword evidence="5" id="KW-0479">Metal-binding</keyword>
<dbReference type="AlphaFoldDB" id="A0A0M3IHH6"/>
<dbReference type="GO" id="GO:0007191">
    <property type="term" value="P:adenylate cyclase-activating dopamine receptor signaling pathway"/>
    <property type="evidence" value="ECO:0007669"/>
    <property type="project" value="TreeGrafter"/>
</dbReference>
<proteinExistence type="predicted"/>
<dbReference type="GO" id="GO:0005834">
    <property type="term" value="C:heterotrimeric G-protein complex"/>
    <property type="evidence" value="ECO:0007669"/>
    <property type="project" value="TreeGrafter"/>
</dbReference>
<keyword evidence="1 4" id="KW-0547">Nucleotide-binding</keyword>
<dbReference type="PANTHER" id="PTHR10218:SF194">
    <property type="entry name" value="G PROTEIN, ALPHA SUBUNIT"/>
    <property type="match status" value="1"/>
</dbReference>
<dbReference type="GO" id="GO:0003924">
    <property type="term" value="F:GTPase activity"/>
    <property type="evidence" value="ECO:0007669"/>
    <property type="project" value="InterPro"/>
</dbReference>
<dbReference type="PANTHER" id="PTHR10218">
    <property type="entry name" value="GTP-BINDING PROTEIN ALPHA SUBUNIT"/>
    <property type="match status" value="1"/>
</dbReference>
<dbReference type="PROSITE" id="PS51882">
    <property type="entry name" value="G_ALPHA"/>
    <property type="match status" value="1"/>
</dbReference>
<accession>A0A0M3IHH6</accession>
<dbReference type="GO" id="GO:0005737">
    <property type="term" value="C:cytoplasm"/>
    <property type="evidence" value="ECO:0007669"/>
    <property type="project" value="TreeGrafter"/>
</dbReference>
<keyword evidence="6" id="KW-1185">Reference proteome</keyword>